<proteinExistence type="predicted"/>
<reference evidence="1 2" key="2">
    <citation type="journal article" date="2017" name="Nature">
        <title>The Apostasia genome and the evolution of orchids.</title>
        <authorList>
            <person name="Zhang G.Q."/>
            <person name="Liu K.W."/>
            <person name="Li Z."/>
            <person name="Lohaus R."/>
            <person name="Hsiao Y.Y."/>
            <person name="Niu S.C."/>
            <person name="Wang J.Y."/>
            <person name="Lin Y.C."/>
            <person name="Xu Q."/>
            <person name="Chen L.J."/>
            <person name="Yoshida K."/>
            <person name="Fujiwara S."/>
            <person name="Wang Z.W."/>
            <person name="Zhang Y.Q."/>
            <person name="Mitsuda N."/>
            <person name="Wang M."/>
            <person name="Liu G.H."/>
            <person name="Pecoraro L."/>
            <person name="Huang H.X."/>
            <person name="Xiao X.J."/>
            <person name="Lin M."/>
            <person name="Wu X.Y."/>
            <person name="Wu W.L."/>
            <person name="Chen Y.Y."/>
            <person name="Chang S.B."/>
            <person name="Sakamoto S."/>
            <person name="Ohme-Takagi M."/>
            <person name="Yagi M."/>
            <person name="Zeng S.J."/>
            <person name="Shen C.Y."/>
            <person name="Yeh C.M."/>
            <person name="Luo Y.B."/>
            <person name="Tsai W.C."/>
            <person name="Van de Peer Y."/>
            <person name="Liu Z.J."/>
        </authorList>
    </citation>
    <scope>NUCLEOTIDE SEQUENCE [LARGE SCALE GENOMIC DNA]</scope>
    <source>
        <tissue evidence="1">The whole plant</tissue>
    </source>
</reference>
<organism evidence="1 2">
    <name type="scientific">Dendrobium catenatum</name>
    <dbReference type="NCBI Taxonomy" id="906689"/>
    <lineage>
        <taxon>Eukaryota</taxon>
        <taxon>Viridiplantae</taxon>
        <taxon>Streptophyta</taxon>
        <taxon>Embryophyta</taxon>
        <taxon>Tracheophyta</taxon>
        <taxon>Spermatophyta</taxon>
        <taxon>Magnoliopsida</taxon>
        <taxon>Liliopsida</taxon>
        <taxon>Asparagales</taxon>
        <taxon>Orchidaceae</taxon>
        <taxon>Epidendroideae</taxon>
        <taxon>Malaxideae</taxon>
        <taxon>Dendrobiinae</taxon>
        <taxon>Dendrobium</taxon>
    </lineage>
</organism>
<dbReference type="AlphaFoldDB" id="A0A2I0VQC7"/>
<protein>
    <submittedName>
        <fullName evidence="1">Uncharacterized protein</fullName>
    </submittedName>
</protein>
<accession>A0A2I0VQC7</accession>
<dbReference type="Proteomes" id="UP000233837">
    <property type="component" value="Unassembled WGS sequence"/>
</dbReference>
<evidence type="ECO:0000313" key="2">
    <source>
        <dbReference type="Proteomes" id="UP000233837"/>
    </source>
</evidence>
<dbReference type="EMBL" id="KZ503325">
    <property type="protein sequence ID" value="PKU65610.1"/>
    <property type="molecule type" value="Genomic_DNA"/>
</dbReference>
<reference evidence="1 2" key="1">
    <citation type="journal article" date="2016" name="Sci. Rep.">
        <title>The Dendrobium catenatum Lindl. genome sequence provides insights into polysaccharide synthase, floral development and adaptive evolution.</title>
        <authorList>
            <person name="Zhang G.Q."/>
            <person name="Xu Q."/>
            <person name="Bian C."/>
            <person name="Tsai W.C."/>
            <person name="Yeh C.M."/>
            <person name="Liu K.W."/>
            <person name="Yoshida K."/>
            <person name="Zhang L.S."/>
            <person name="Chang S.B."/>
            <person name="Chen F."/>
            <person name="Shi Y."/>
            <person name="Su Y.Y."/>
            <person name="Zhang Y.Q."/>
            <person name="Chen L.J."/>
            <person name="Yin Y."/>
            <person name="Lin M."/>
            <person name="Huang H."/>
            <person name="Deng H."/>
            <person name="Wang Z.W."/>
            <person name="Zhu S.L."/>
            <person name="Zhao X."/>
            <person name="Deng C."/>
            <person name="Niu S.C."/>
            <person name="Huang J."/>
            <person name="Wang M."/>
            <person name="Liu G.H."/>
            <person name="Yang H.J."/>
            <person name="Xiao X.J."/>
            <person name="Hsiao Y.Y."/>
            <person name="Wu W.L."/>
            <person name="Chen Y.Y."/>
            <person name="Mitsuda N."/>
            <person name="Ohme-Takagi M."/>
            <person name="Luo Y.B."/>
            <person name="Van de Peer Y."/>
            <person name="Liu Z.J."/>
        </authorList>
    </citation>
    <scope>NUCLEOTIDE SEQUENCE [LARGE SCALE GENOMIC DNA]</scope>
    <source>
        <tissue evidence="1">The whole plant</tissue>
    </source>
</reference>
<keyword evidence="2" id="KW-1185">Reference proteome</keyword>
<gene>
    <name evidence="1" type="ORF">MA16_Dca021499</name>
</gene>
<name>A0A2I0VQC7_9ASPA</name>
<sequence>MSVLPAVETAKLLNTSSLAAFTGKGAAKIENRRPNGDYYTSDNSGEQRFYFMASPPRFHELFEKEGHISSTDGSNGEFCTEAFLSYLDGAPVPSDQLEGFHGETMEDYMDLTELVSFFSRYHST</sequence>
<evidence type="ECO:0000313" key="1">
    <source>
        <dbReference type="EMBL" id="PKU65610.1"/>
    </source>
</evidence>